<comment type="caution">
    <text evidence="1">The sequence shown here is derived from an EMBL/GenBank/DDBJ whole genome shotgun (WGS) entry which is preliminary data.</text>
</comment>
<gene>
    <name evidence="1" type="ORF">B5V03_18315</name>
</gene>
<sequence>MFNVLSPVIALQGSRPTMMSGVNMSYLVSLHLGIASLLEQARGWFRRSLKPQTGGPNDDQGGHQDDLYEIFLFGPHG</sequence>
<name>A0A4Q1V5V9_9BRAD</name>
<organism evidence="1 2">
    <name type="scientific">Bradyrhizobium betae</name>
    <dbReference type="NCBI Taxonomy" id="244734"/>
    <lineage>
        <taxon>Bacteria</taxon>
        <taxon>Pseudomonadati</taxon>
        <taxon>Pseudomonadota</taxon>
        <taxon>Alphaproteobacteria</taxon>
        <taxon>Hyphomicrobiales</taxon>
        <taxon>Nitrobacteraceae</taxon>
        <taxon>Bradyrhizobium</taxon>
    </lineage>
</organism>
<dbReference type="EMBL" id="MZXW01000021">
    <property type="protein sequence ID" value="RXT45634.1"/>
    <property type="molecule type" value="Genomic_DNA"/>
</dbReference>
<evidence type="ECO:0000313" key="1">
    <source>
        <dbReference type="EMBL" id="RXT45634.1"/>
    </source>
</evidence>
<protein>
    <submittedName>
        <fullName evidence="1">Uncharacterized protein</fullName>
    </submittedName>
</protein>
<dbReference type="AlphaFoldDB" id="A0A4Q1V5V9"/>
<accession>A0A4Q1V5V9</accession>
<proteinExistence type="predicted"/>
<reference evidence="1 2" key="1">
    <citation type="submission" date="2017-03" db="EMBL/GenBank/DDBJ databases">
        <authorList>
            <person name="Safronova V.I."/>
            <person name="Sazanova A.L."/>
            <person name="Chirak E.R."/>
        </authorList>
    </citation>
    <scope>NUCLEOTIDE SEQUENCE [LARGE SCALE GENOMIC DNA]</scope>
    <source>
        <strain evidence="1 2">Opo-243</strain>
    </source>
</reference>
<keyword evidence="2" id="KW-1185">Reference proteome</keyword>
<evidence type="ECO:0000313" key="2">
    <source>
        <dbReference type="Proteomes" id="UP000290819"/>
    </source>
</evidence>
<dbReference type="Proteomes" id="UP000290819">
    <property type="component" value="Unassembled WGS sequence"/>
</dbReference>